<organism evidence="4">
    <name type="scientific">Xenopsylla cheopis</name>
    <name type="common">Oriental rat flea</name>
    <name type="synonym">Pulex cheopis</name>
    <dbReference type="NCBI Taxonomy" id="163159"/>
    <lineage>
        <taxon>Eukaryota</taxon>
        <taxon>Metazoa</taxon>
        <taxon>Ecdysozoa</taxon>
        <taxon>Arthropoda</taxon>
        <taxon>Hexapoda</taxon>
        <taxon>Insecta</taxon>
        <taxon>Pterygota</taxon>
        <taxon>Neoptera</taxon>
        <taxon>Endopterygota</taxon>
        <taxon>Siphonaptera</taxon>
        <taxon>Pulicidae</taxon>
        <taxon>Xenopsyllinae</taxon>
        <taxon>Xenopsylla</taxon>
    </lineage>
</organism>
<dbReference type="Pfam" id="PF09774">
    <property type="entry name" value="MIX23"/>
    <property type="match status" value="1"/>
</dbReference>
<dbReference type="PANTHER" id="PTHR31905">
    <property type="entry name" value="COILED-COIL DOMAIN-CONTAINING PROTEIN 58"/>
    <property type="match status" value="1"/>
</dbReference>
<accession>A0A6M2DHT1</accession>
<sequence length="137" mass="16280">MECTDYLEFQDVLKKMREVDDKIIYALNVSIPTESFKQEIDASNTCKELYEALQSGNSKREVAIKNCIKASAERLKHLKEQRDKSEDDFDISKNFKSEQRKLRLLQSELSVEEVLRQRTRKIFNERCRLFFKPEYSS</sequence>
<name>A0A6M2DHT1_XENCH</name>
<evidence type="ECO:0000256" key="1">
    <source>
        <dbReference type="ARBA" id="ARBA00024204"/>
    </source>
</evidence>
<proteinExistence type="inferred from homology"/>
<dbReference type="InterPro" id="IPR019171">
    <property type="entry name" value="MIX23"/>
</dbReference>
<evidence type="ECO:0000313" key="4">
    <source>
        <dbReference type="EMBL" id="NOV45885.1"/>
    </source>
</evidence>
<protein>
    <recommendedName>
        <fullName evidence="2">Protein MIX23</fullName>
    </recommendedName>
    <alternativeName>
        <fullName evidence="3">Coiled-coil domain-containing protein 58</fullName>
    </alternativeName>
</protein>
<reference evidence="4" key="1">
    <citation type="submission" date="2020-03" db="EMBL/GenBank/DDBJ databases">
        <title>Transcriptomic Profiling of the Digestive Tract of the Rat Flea, Xenopsylla cheopis, Following Blood Feeding and Infection with Yersinia pestis.</title>
        <authorList>
            <person name="Bland D.M."/>
            <person name="Martens C.A."/>
            <person name="Virtaneva K."/>
            <person name="Kanakabandi K."/>
            <person name="Long D."/>
            <person name="Rosenke R."/>
            <person name="Saturday G.A."/>
            <person name="Hoyt F.H."/>
            <person name="Bruno D.P."/>
            <person name="Ribeiro J.M.C."/>
            <person name="Hinnebusch J."/>
        </authorList>
    </citation>
    <scope>NUCLEOTIDE SEQUENCE</scope>
</reference>
<evidence type="ECO:0000256" key="2">
    <source>
        <dbReference type="ARBA" id="ARBA00024228"/>
    </source>
</evidence>
<comment type="similarity">
    <text evidence="1">Belongs to the MIX23 family.</text>
</comment>
<dbReference type="AlphaFoldDB" id="A0A6M2DHT1"/>
<dbReference type="PANTHER" id="PTHR31905:SF2">
    <property type="entry name" value="PROTEIN MIX23"/>
    <property type="match status" value="1"/>
</dbReference>
<dbReference type="GO" id="GO:0005758">
    <property type="term" value="C:mitochondrial intermembrane space"/>
    <property type="evidence" value="ECO:0007669"/>
    <property type="project" value="InterPro"/>
</dbReference>
<evidence type="ECO:0000256" key="3">
    <source>
        <dbReference type="ARBA" id="ARBA00030733"/>
    </source>
</evidence>
<dbReference type="EMBL" id="GIIL01002159">
    <property type="protein sequence ID" value="NOV45885.1"/>
    <property type="molecule type" value="Transcribed_RNA"/>
</dbReference>